<feature type="active site" description="Proton acceptor; for glutaminase activity" evidence="7">
    <location>
        <position position="47"/>
    </location>
</feature>
<evidence type="ECO:0000256" key="3">
    <source>
        <dbReference type="ARBA" id="ARBA00022598"/>
    </source>
</evidence>
<comment type="similarity">
    <text evidence="9">Belongs to the NAD synthetase family.</text>
</comment>
<feature type="active site" description="Nucleophile; for glutaminase activity" evidence="7">
    <location>
        <position position="150"/>
    </location>
</feature>
<dbReference type="InterPro" id="IPR036526">
    <property type="entry name" value="C-N_Hydrolase_sf"/>
</dbReference>
<comment type="similarity">
    <text evidence="2 7 8">In the C-terminal section; belongs to the NAD synthetase family.</text>
</comment>
<dbReference type="SUPFAM" id="SSF52402">
    <property type="entry name" value="Adenine nucleotide alpha hydrolases-like"/>
    <property type="match status" value="1"/>
</dbReference>
<dbReference type="InterPro" id="IPR022310">
    <property type="entry name" value="NAD/GMP_synthase"/>
</dbReference>
<dbReference type="EC" id="6.3.5.1" evidence="7 8"/>
<dbReference type="GO" id="GO:0005737">
    <property type="term" value="C:cytoplasm"/>
    <property type="evidence" value="ECO:0007669"/>
    <property type="project" value="InterPro"/>
</dbReference>
<name>A0A1Y1SHZ9_9GAMM</name>
<protein>
    <recommendedName>
        <fullName evidence="7 8">Glutamine-dependent NAD(+) synthetase</fullName>
        <ecNumber evidence="7 8">6.3.5.1</ecNumber>
    </recommendedName>
    <alternativeName>
        <fullName evidence="7 8">NAD(+) synthase [glutamine-hydrolyzing]</fullName>
    </alternativeName>
</protein>
<feature type="binding site" evidence="7">
    <location>
        <position position="363"/>
    </location>
    <ligand>
        <name>deamido-NAD(+)</name>
        <dbReference type="ChEBI" id="CHEBI:58437"/>
        <note>ligand shared between two neighboring subunits</note>
    </ligand>
</feature>
<comment type="pathway">
    <text evidence="1 7 8">Cofactor biosynthesis; NAD(+) biosynthesis; NAD(+) from deamido-NAD(+) (L-Gln route): step 1/1.</text>
</comment>
<keyword evidence="12" id="KW-1185">Reference proteome</keyword>
<feature type="active site" description="For glutaminase activity" evidence="7">
    <location>
        <position position="114"/>
    </location>
</feature>
<evidence type="ECO:0000256" key="1">
    <source>
        <dbReference type="ARBA" id="ARBA00005188"/>
    </source>
</evidence>
<proteinExistence type="inferred from homology"/>
<dbReference type="EMBL" id="AQQV01000001">
    <property type="protein sequence ID" value="ORE89208.1"/>
    <property type="molecule type" value="Genomic_DNA"/>
</dbReference>
<dbReference type="PROSITE" id="PS50263">
    <property type="entry name" value="CN_HYDROLASE"/>
    <property type="match status" value="1"/>
</dbReference>
<dbReference type="GO" id="GO:0008795">
    <property type="term" value="F:NAD+ synthase activity"/>
    <property type="evidence" value="ECO:0007669"/>
    <property type="project" value="UniProtKB-UniRule"/>
</dbReference>
<dbReference type="AlphaFoldDB" id="A0A1Y1SHZ9"/>
<feature type="binding site" evidence="7">
    <location>
        <position position="502"/>
    </location>
    <ligand>
        <name>deamido-NAD(+)</name>
        <dbReference type="ChEBI" id="CHEBI:58437"/>
        <note>ligand shared between two neighboring subunits</note>
    </ligand>
</feature>
<feature type="binding site" evidence="7">
    <location>
        <position position="387"/>
    </location>
    <ligand>
        <name>ATP</name>
        <dbReference type="ChEBI" id="CHEBI:30616"/>
    </ligand>
</feature>
<feature type="binding site" evidence="7">
    <location>
        <begin position="280"/>
        <end position="287"/>
    </location>
    <ligand>
        <name>ATP</name>
        <dbReference type="ChEBI" id="CHEBI:30616"/>
    </ligand>
</feature>
<dbReference type="STRING" id="1317117.ATO7_04995"/>
<evidence type="ECO:0000256" key="6">
    <source>
        <dbReference type="ARBA" id="ARBA00023027"/>
    </source>
</evidence>
<evidence type="ECO:0000256" key="4">
    <source>
        <dbReference type="ARBA" id="ARBA00022741"/>
    </source>
</evidence>
<keyword evidence="4 7" id="KW-0547">Nucleotide-binding</keyword>
<feature type="domain" description="CN hydrolase" evidence="10">
    <location>
        <begin position="4"/>
        <end position="248"/>
    </location>
</feature>
<dbReference type="CDD" id="cd00553">
    <property type="entry name" value="NAD_synthase"/>
    <property type="match status" value="1"/>
</dbReference>
<dbReference type="PANTHER" id="PTHR23090">
    <property type="entry name" value="NH 3 /GLUTAMINE-DEPENDENT NAD + SYNTHETASE"/>
    <property type="match status" value="1"/>
</dbReference>
<dbReference type="Pfam" id="PF00795">
    <property type="entry name" value="CN_hydrolase"/>
    <property type="match status" value="1"/>
</dbReference>
<dbReference type="CDD" id="cd07570">
    <property type="entry name" value="GAT_Gln-NAD-synth"/>
    <property type="match status" value="1"/>
</dbReference>
<dbReference type="GO" id="GO:0003952">
    <property type="term" value="F:NAD+ synthase (glutamine-hydrolyzing) activity"/>
    <property type="evidence" value="ECO:0007669"/>
    <property type="project" value="UniProtKB-UniRule"/>
</dbReference>
<dbReference type="UniPathway" id="UPA00253">
    <property type="reaction ID" value="UER00334"/>
</dbReference>
<dbReference type="InterPro" id="IPR003694">
    <property type="entry name" value="NAD_synthase"/>
</dbReference>
<sequence>MTSVNLNTIALAQLPVHVGDVAGNVRRIAEAAREACAAGARILLCPELALLGYPPDDLLQRRSLPQLIERSLLELAAEVGDIHVVVGYPEFTGQTCYNAAAVLHQGVVRHTYRKQKLPNYGVFDELRHFRAGTAPCIFEVDGTRYGLSICEDLWSPDVAAQAAAQGAQVLLNINASPFDQHKRAQRAEVIRQRVAETGLAIAYVNAVGGQDDVVFDGDSQCWDSSGHRVLRAPAFVEGVFGIEGHPDFADPEGVAVLYQALVRALRDYVDRNGFPLAYIGLSGGIDSAVTLALAVDALGAQRVRGVAMPSPYSAAMSRDDALEQAHAMGVACESIAIEPAMQAYEQMLANAFAGTQPDTAEENLQARIRGALLMALANKFSAVVLTTGNKSEMAVGYCTLYGDMCGGFAPLKDVYKMQVYALARYRNQCSAVIPERVITRPPSAELRPDQRDDQSLPPYDQLDAMLKAYIEHEASVGELYAQGFAKADVDRVVRLVRLSEYKRRQAAPGPKVSSCAFGRERRYPLTAQYGEL</sequence>
<keyword evidence="6 7" id="KW-0520">NAD</keyword>
<dbReference type="InterPro" id="IPR014729">
    <property type="entry name" value="Rossmann-like_a/b/a_fold"/>
</dbReference>
<evidence type="ECO:0000256" key="7">
    <source>
        <dbReference type="HAMAP-Rule" id="MF_02090"/>
    </source>
</evidence>
<feature type="binding site" evidence="7">
    <location>
        <position position="176"/>
    </location>
    <ligand>
        <name>L-glutamine</name>
        <dbReference type="ChEBI" id="CHEBI:58359"/>
    </ligand>
</feature>
<dbReference type="Pfam" id="PF02540">
    <property type="entry name" value="NAD_synthase"/>
    <property type="match status" value="1"/>
</dbReference>
<keyword evidence="5 7" id="KW-0067">ATP-binding</keyword>
<reference evidence="11 12" key="1">
    <citation type="submission" date="2013-04" db="EMBL/GenBank/DDBJ databases">
        <title>Oceanococcus atlanticus 22II-S10r2 Genome Sequencing.</title>
        <authorList>
            <person name="Lai Q."/>
            <person name="Li G."/>
            <person name="Shao Z."/>
        </authorList>
    </citation>
    <scope>NUCLEOTIDE SEQUENCE [LARGE SCALE GENOMIC DNA]</scope>
    <source>
        <strain evidence="11 12">22II-S10r2</strain>
    </source>
</reference>
<dbReference type="OrthoDB" id="9760188at2"/>
<dbReference type="NCBIfam" id="TIGR00552">
    <property type="entry name" value="nadE"/>
    <property type="match status" value="1"/>
</dbReference>
<dbReference type="FunFam" id="3.40.50.620:FF:000106">
    <property type="entry name" value="Glutamine-dependent NAD(+) synthetase"/>
    <property type="match status" value="1"/>
</dbReference>
<dbReference type="Gene3D" id="3.60.110.10">
    <property type="entry name" value="Carbon-nitrogen hydrolase"/>
    <property type="match status" value="1"/>
</dbReference>
<evidence type="ECO:0000259" key="10">
    <source>
        <dbReference type="PROSITE" id="PS50263"/>
    </source>
</evidence>
<keyword evidence="3 7" id="KW-0436">Ligase</keyword>
<organism evidence="11 12">
    <name type="scientific">Oceanococcus atlanticus</name>
    <dbReference type="NCBI Taxonomy" id="1317117"/>
    <lineage>
        <taxon>Bacteria</taxon>
        <taxon>Pseudomonadati</taxon>
        <taxon>Pseudomonadota</taxon>
        <taxon>Gammaproteobacteria</taxon>
        <taxon>Chromatiales</taxon>
        <taxon>Oceanococcaceae</taxon>
        <taxon>Oceanococcus</taxon>
    </lineage>
</organism>
<accession>A0A1Y1SHZ9</accession>
<evidence type="ECO:0000256" key="8">
    <source>
        <dbReference type="PIRNR" id="PIRNR006630"/>
    </source>
</evidence>
<evidence type="ECO:0000256" key="2">
    <source>
        <dbReference type="ARBA" id="ARBA00007145"/>
    </source>
</evidence>
<dbReference type="RefSeq" id="WP_083560114.1">
    <property type="nucleotide sequence ID" value="NZ_AQQV01000001.1"/>
</dbReference>
<dbReference type="PANTHER" id="PTHR23090:SF9">
    <property type="entry name" value="GLUTAMINE-DEPENDENT NAD(+) SYNTHETASE"/>
    <property type="match status" value="1"/>
</dbReference>
<evidence type="ECO:0000256" key="5">
    <source>
        <dbReference type="ARBA" id="ARBA00022840"/>
    </source>
</evidence>
<dbReference type="PIRSF" id="PIRSF006630">
    <property type="entry name" value="NADS_GAT"/>
    <property type="match status" value="1"/>
</dbReference>
<dbReference type="SUPFAM" id="SSF56317">
    <property type="entry name" value="Carbon-nitrogen hydrolase"/>
    <property type="match status" value="1"/>
</dbReference>
<dbReference type="GO" id="GO:0005524">
    <property type="term" value="F:ATP binding"/>
    <property type="evidence" value="ECO:0007669"/>
    <property type="project" value="UniProtKB-UniRule"/>
</dbReference>
<gene>
    <name evidence="7" type="primary">nadE</name>
    <name evidence="11" type="ORF">ATO7_04995</name>
</gene>
<dbReference type="GO" id="GO:0009435">
    <property type="term" value="P:NAD+ biosynthetic process"/>
    <property type="evidence" value="ECO:0007669"/>
    <property type="project" value="UniProtKB-UniRule"/>
</dbReference>
<dbReference type="Proteomes" id="UP000192342">
    <property type="component" value="Unassembled WGS sequence"/>
</dbReference>
<dbReference type="InterPro" id="IPR014445">
    <property type="entry name" value="Gln-dep_NAD_synthase"/>
</dbReference>
<comment type="function">
    <text evidence="7">Catalyzes the ATP-dependent amidation of deamido-NAD to form NAD. Uses L-glutamine as a nitrogen source.</text>
</comment>
<comment type="catalytic activity">
    <reaction evidence="7 8">
        <text>deamido-NAD(+) + L-glutamine + ATP + H2O = L-glutamate + AMP + diphosphate + NAD(+) + H(+)</text>
        <dbReference type="Rhea" id="RHEA:24384"/>
        <dbReference type="ChEBI" id="CHEBI:15377"/>
        <dbReference type="ChEBI" id="CHEBI:15378"/>
        <dbReference type="ChEBI" id="CHEBI:29985"/>
        <dbReference type="ChEBI" id="CHEBI:30616"/>
        <dbReference type="ChEBI" id="CHEBI:33019"/>
        <dbReference type="ChEBI" id="CHEBI:57540"/>
        <dbReference type="ChEBI" id="CHEBI:58359"/>
        <dbReference type="ChEBI" id="CHEBI:58437"/>
        <dbReference type="ChEBI" id="CHEBI:456215"/>
        <dbReference type="EC" id="6.3.5.1"/>
    </reaction>
</comment>
<dbReference type="Gene3D" id="3.40.50.620">
    <property type="entry name" value="HUPs"/>
    <property type="match status" value="1"/>
</dbReference>
<feature type="binding site" evidence="7">
    <location>
        <position position="392"/>
    </location>
    <ligand>
        <name>deamido-NAD(+)</name>
        <dbReference type="ChEBI" id="CHEBI:58437"/>
        <note>ligand shared between two neighboring subunits</note>
    </ligand>
</feature>
<dbReference type="GO" id="GO:0004359">
    <property type="term" value="F:glutaminase activity"/>
    <property type="evidence" value="ECO:0007669"/>
    <property type="project" value="InterPro"/>
</dbReference>
<feature type="binding site" evidence="7">
    <location>
        <position position="120"/>
    </location>
    <ligand>
        <name>L-glutamine</name>
        <dbReference type="ChEBI" id="CHEBI:58359"/>
    </ligand>
</feature>
<evidence type="ECO:0000256" key="9">
    <source>
        <dbReference type="RuleBase" id="RU003811"/>
    </source>
</evidence>
<evidence type="ECO:0000313" key="11">
    <source>
        <dbReference type="EMBL" id="ORE89208.1"/>
    </source>
</evidence>
<comment type="caution">
    <text evidence="11">The sequence shown here is derived from an EMBL/GenBank/DDBJ whole genome shotgun (WGS) entry which is preliminary data.</text>
</comment>
<evidence type="ECO:0000313" key="12">
    <source>
        <dbReference type="Proteomes" id="UP000192342"/>
    </source>
</evidence>
<comment type="caution">
    <text evidence="7">Lacks conserved residue(s) required for the propagation of feature annotation.</text>
</comment>
<dbReference type="HAMAP" id="MF_02090">
    <property type="entry name" value="NadE_glutamine_dep"/>
    <property type="match status" value="1"/>
</dbReference>
<feature type="binding site" evidence="7">
    <location>
        <position position="182"/>
    </location>
    <ligand>
        <name>L-glutamine</name>
        <dbReference type="ChEBI" id="CHEBI:58359"/>
    </ligand>
</feature>
<dbReference type="NCBIfam" id="NF010588">
    <property type="entry name" value="PRK13981.1"/>
    <property type="match status" value="1"/>
</dbReference>
<dbReference type="InterPro" id="IPR003010">
    <property type="entry name" value="C-N_Hydrolase"/>
</dbReference>